<dbReference type="InterPro" id="IPR049003">
    <property type="entry name" value="PgaA_barrel"/>
</dbReference>
<feature type="chain" id="PRO_5047193636" evidence="1">
    <location>
        <begin position="28"/>
        <end position="807"/>
    </location>
</feature>
<dbReference type="NCBIfam" id="TIGR03939">
    <property type="entry name" value="PGA_TPR_OMP"/>
    <property type="match status" value="1"/>
</dbReference>
<organism evidence="3 4">
    <name type="scientific">Uruburuella testudinis</name>
    <dbReference type="NCBI Taxonomy" id="1282863"/>
    <lineage>
        <taxon>Bacteria</taxon>
        <taxon>Pseudomonadati</taxon>
        <taxon>Pseudomonadota</taxon>
        <taxon>Betaproteobacteria</taxon>
        <taxon>Neisseriales</taxon>
        <taxon>Neisseriaceae</taxon>
        <taxon>Uruburuella</taxon>
    </lineage>
</organism>
<dbReference type="Gene3D" id="1.25.40.10">
    <property type="entry name" value="Tetratricopeptide repeat domain"/>
    <property type="match status" value="1"/>
</dbReference>
<dbReference type="InterPro" id="IPR011990">
    <property type="entry name" value="TPR-like_helical_dom_sf"/>
</dbReference>
<keyword evidence="1" id="KW-0732">Signal</keyword>
<feature type="domain" description="PgaA membrane beta barrel" evidence="2">
    <location>
        <begin position="519"/>
        <end position="806"/>
    </location>
</feature>
<sequence>MRNIYISCRLPLWAALASLAAPALAFAEDIQAQREHWAAHARSSAAALSESVAALQKLYAQSGDDRVRADLTALLLRQGRSSDALAVCAACAPADYRADELENLAKAARDNRQFVRALTLYQALQVRAPQQKIGWLGASLTAVDAQEFAAAQTHIDAYRRHFGDDADIRAAEAYLKTRSQPLAERIGVLQQQLADNPGGRDTVLQLYRAAAGLQAYPLQAELLAQYPQYFTRADHLWLQHAESVSRLRAARESANRAQAVAAFERFGEIAAQSEPGSELYLRAMRDRVAAGAASGNDKQVLADYRTLSRYGAQPEYVQDAYAQALSATGNPRKAARVYQQLAQQHEAEGRAVGVELSEKRVQADADLGLYTQAQKHLSGFTPVAKQTLDFTRTSSINNPYYDRQYFWQARLEAWNGNIKGATRMMDNWLAEHPGDPWAMILRGELAQWNGRHDEAEQWFAEAEQWLPEESRGWVRTSRGAILMENGNWAGMKAMAAGLSRDNPDNAGFWQRYDAARAAQLSVSGGLFKATSPRDSGNEWSQSATLYSPRSSSGHRAYIAQQSGFVPNHGDELRYGRVGVGGELSFYPFSIGFEAGRGTQLNDKAYFSAGLGYRLNQHWSFAARAAANSANTPAKALSQEVYADEYSLSANYTHSADTRAGFGAGVMDFDDGNLRRSAYAWLSQSLWQRNRWKLGGSLWADYSRNDDVPSAYYYNPASSKSASGDLSLSYALPLDNNMRLTQRLGAGAGRYWQAGQSAENTWTVKYGHDWSLGKRVGLSYEAGRKKAIYDGDAEYQNFGNVGLNVRFQ</sequence>
<proteinExistence type="predicted"/>
<protein>
    <submittedName>
        <fullName evidence="3">Poly-beta-1,6 N-acetyl-D-glucosamine export porin PgaA</fullName>
    </submittedName>
</protein>
<dbReference type="Pfam" id="PF21197">
    <property type="entry name" value="PgaA_barrel"/>
    <property type="match status" value="1"/>
</dbReference>
<dbReference type="SUPFAM" id="SSF48452">
    <property type="entry name" value="TPR-like"/>
    <property type="match status" value="2"/>
</dbReference>
<dbReference type="EMBL" id="CP091508">
    <property type="protein sequence ID" value="UOO81579.1"/>
    <property type="molecule type" value="Genomic_DNA"/>
</dbReference>
<dbReference type="Proteomes" id="UP000829817">
    <property type="component" value="Chromosome"/>
</dbReference>
<evidence type="ECO:0000313" key="3">
    <source>
        <dbReference type="EMBL" id="UOO81579.1"/>
    </source>
</evidence>
<name>A0ABY4DU85_9NEIS</name>
<dbReference type="RefSeq" id="WP_244784835.1">
    <property type="nucleotide sequence ID" value="NZ_CP091508.1"/>
</dbReference>
<evidence type="ECO:0000259" key="2">
    <source>
        <dbReference type="Pfam" id="PF21197"/>
    </source>
</evidence>
<evidence type="ECO:0000313" key="4">
    <source>
        <dbReference type="Proteomes" id="UP000829817"/>
    </source>
</evidence>
<feature type="signal peptide" evidence="1">
    <location>
        <begin position="1"/>
        <end position="27"/>
    </location>
</feature>
<dbReference type="InterPro" id="IPR023870">
    <property type="entry name" value="PGA_export_porin_PgaA"/>
</dbReference>
<keyword evidence="4" id="KW-1185">Reference proteome</keyword>
<evidence type="ECO:0000256" key="1">
    <source>
        <dbReference type="SAM" id="SignalP"/>
    </source>
</evidence>
<gene>
    <name evidence="3" type="primary">pgaA</name>
    <name evidence="3" type="ORF">LVJ83_11735</name>
</gene>
<accession>A0ABY4DU85</accession>
<reference evidence="3 4" key="1">
    <citation type="journal article" date="2022" name="Res Sq">
        <title>Evolution of multicellular longitudinally dividing oral cavity symbionts (Neisseriaceae).</title>
        <authorList>
            <person name="Nyongesa S."/>
            <person name="Weber P."/>
            <person name="Bernet E."/>
            <person name="Pullido F."/>
            <person name="Nieckarz M."/>
            <person name="Delaby M."/>
            <person name="Nieves C."/>
            <person name="Viehboeck T."/>
            <person name="Krause N."/>
            <person name="Rivera-Millot A."/>
            <person name="Nakamura A."/>
            <person name="Vischer N."/>
            <person name="VanNieuwenhze M."/>
            <person name="Brun Y."/>
            <person name="Cava F."/>
            <person name="Bulgheresi S."/>
            <person name="Veyrier F."/>
        </authorList>
    </citation>
    <scope>NUCLEOTIDE SEQUENCE [LARGE SCALE GENOMIC DNA]</scope>
    <source>
        <strain evidence="3 4">CCUG 63373m</strain>
    </source>
</reference>